<organism evidence="1">
    <name type="scientific">viral metagenome</name>
    <dbReference type="NCBI Taxonomy" id="1070528"/>
    <lineage>
        <taxon>unclassified sequences</taxon>
        <taxon>metagenomes</taxon>
        <taxon>organismal metagenomes</taxon>
    </lineage>
</organism>
<evidence type="ECO:0008006" key="2">
    <source>
        <dbReference type="Google" id="ProtNLM"/>
    </source>
</evidence>
<proteinExistence type="predicted"/>
<dbReference type="InterPro" id="IPR051251">
    <property type="entry name" value="STK_FNIP-Repeat"/>
</dbReference>
<accession>A0A6C0C6Y6</accession>
<name>A0A6C0C6Y6_9ZZZZ</name>
<dbReference type="Pfam" id="PF05725">
    <property type="entry name" value="FNIP"/>
    <property type="match status" value="1"/>
</dbReference>
<dbReference type="PANTHER" id="PTHR32134">
    <property type="entry name" value="FNIP REPEAT-CONTAINING PROTEIN"/>
    <property type="match status" value="1"/>
</dbReference>
<dbReference type="AlphaFoldDB" id="A0A6C0C6Y6"/>
<reference evidence="1" key="1">
    <citation type="journal article" date="2020" name="Nature">
        <title>Giant virus diversity and host interactions through global metagenomics.</title>
        <authorList>
            <person name="Schulz F."/>
            <person name="Roux S."/>
            <person name="Paez-Espino D."/>
            <person name="Jungbluth S."/>
            <person name="Walsh D.A."/>
            <person name="Denef V.J."/>
            <person name="McMahon K.D."/>
            <person name="Konstantinidis K.T."/>
            <person name="Eloe-Fadrosh E.A."/>
            <person name="Kyrpides N.C."/>
            <person name="Woyke T."/>
        </authorList>
    </citation>
    <scope>NUCLEOTIDE SEQUENCE</scope>
    <source>
        <strain evidence="1">GVMAG-M-3300020192-26</strain>
    </source>
</reference>
<sequence length="278" mass="31936">MTLICICKMFYFDIFSQICKYLNNKDKINLSAISSVTDRFKCKLMFSDFVLEKQIRRLPFCDNFENLYANCTCDKIPRGVKKLEIECFGMCKEDSQMSFLGGNLTELILYQYSYKPITRECFTYKNLRIPKSVTKLITGGRFNQSIENLISDSVTHLALGWDFNQSIKNIIPDSVTHLSIAQYWNHTIQYCIPQSVTHLTLLYGCGSFVSPIPRSIKCLKLETIHGSVHIMLSGKDLVNLNDNMGAVLRKFVPSSINEIIICPRLFIINNKQDSKKMN</sequence>
<dbReference type="InterPro" id="IPR008615">
    <property type="entry name" value="FNIP"/>
</dbReference>
<protein>
    <recommendedName>
        <fullName evidence="2">F-box domain-containing protein</fullName>
    </recommendedName>
</protein>
<dbReference type="EMBL" id="MN739353">
    <property type="protein sequence ID" value="QHT00191.1"/>
    <property type="molecule type" value="Genomic_DNA"/>
</dbReference>
<evidence type="ECO:0000313" key="1">
    <source>
        <dbReference type="EMBL" id="QHT00191.1"/>
    </source>
</evidence>
<dbReference type="PANTHER" id="PTHR32134:SF92">
    <property type="entry name" value="FNIP REPEAT-CONTAINING PROTEIN"/>
    <property type="match status" value="1"/>
</dbReference>